<dbReference type="PANTHER" id="PTHR14552">
    <property type="match status" value="1"/>
</dbReference>
<dbReference type="AlphaFoldDB" id="A0A438CJM3"/>
<organism evidence="1 2">
    <name type="scientific">Vitis vinifera</name>
    <name type="common">Grape</name>
    <dbReference type="NCBI Taxonomy" id="29760"/>
    <lineage>
        <taxon>Eukaryota</taxon>
        <taxon>Viridiplantae</taxon>
        <taxon>Streptophyta</taxon>
        <taxon>Embryophyta</taxon>
        <taxon>Tracheophyta</taxon>
        <taxon>Spermatophyta</taxon>
        <taxon>Magnoliopsida</taxon>
        <taxon>eudicotyledons</taxon>
        <taxon>Gunneridae</taxon>
        <taxon>Pentapetalae</taxon>
        <taxon>rosids</taxon>
        <taxon>Vitales</taxon>
        <taxon>Vitaceae</taxon>
        <taxon>Viteae</taxon>
        <taxon>Vitis</taxon>
    </lineage>
</organism>
<protein>
    <submittedName>
        <fullName evidence="1">Uncharacterized protein</fullName>
    </submittedName>
</protein>
<dbReference type="SUPFAM" id="SSF101386">
    <property type="entry name" value="all-alpha NTP pyrophosphatases"/>
    <property type="match status" value="1"/>
</dbReference>
<reference evidence="1 2" key="1">
    <citation type="journal article" date="2018" name="PLoS Genet.">
        <title>Population sequencing reveals clonal diversity and ancestral inbreeding in the grapevine cultivar Chardonnay.</title>
        <authorList>
            <person name="Roach M.J."/>
            <person name="Johnson D.L."/>
            <person name="Bohlmann J."/>
            <person name="van Vuuren H.J."/>
            <person name="Jones S.J."/>
            <person name="Pretorius I.S."/>
            <person name="Schmidt S.A."/>
            <person name="Borneman A.R."/>
        </authorList>
    </citation>
    <scope>NUCLEOTIDE SEQUENCE [LARGE SCALE GENOMIC DNA]</scope>
    <source>
        <strain evidence="2">cv. Chardonnay</strain>
        <tissue evidence="1">Leaf</tissue>
    </source>
</reference>
<evidence type="ECO:0000313" key="2">
    <source>
        <dbReference type="Proteomes" id="UP000288805"/>
    </source>
</evidence>
<proteinExistence type="predicted"/>
<name>A0A438CJM3_VITVI</name>
<dbReference type="Proteomes" id="UP000288805">
    <property type="component" value="Unassembled WGS sequence"/>
</dbReference>
<comment type="caution">
    <text evidence="1">The sequence shown here is derived from an EMBL/GenBank/DDBJ whole genome shotgun (WGS) entry which is preliminary data.</text>
</comment>
<sequence>MVEFAKERDWDQFHSLRNLLLALVGKLGSCQKYFSGEKRLSDICDIDLGKVALRKVDLNAIKHPISKTNLYNERSHSH</sequence>
<accession>A0A438CJM3</accession>
<dbReference type="EMBL" id="QGNW01002197">
    <property type="protein sequence ID" value="RVW23375.1"/>
    <property type="molecule type" value="Genomic_DNA"/>
</dbReference>
<dbReference type="Gene3D" id="1.10.287.1080">
    <property type="entry name" value="MazG-like"/>
    <property type="match status" value="1"/>
</dbReference>
<evidence type="ECO:0000313" key="1">
    <source>
        <dbReference type="EMBL" id="RVW23375.1"/>
    </source>
</evidence>
<dbReference type="PANTHER" id="PTHR14552:SF21">
    <property type="entry name" value="DCTP PYROPHOSPHATASE 1"/>
    <property type="match status" value="1"/>
</dbReference>
<gene>
    <name evidence="1" type="ORF">CK203_098201</name>
</gene>